<dbReference type="InterPro" id="IPR036249">
    <property type="entry name" value="Thioredoxin-like_sf"/>
</dbReference>
<dbReference type="OrthoDB" id="10065037at2759"/>
<evidence type="ECO:0000259" key="1">
    <source>
        <dbReference type="PROSITE" id="PS51352"/>
    </source>
</evidence>
<dbReference type="SUPFAM" id="SSF52833">
    <property type="entry name" value="Thioredoxin-like"/>
    <property type="match status" value="1"/>
</dbReference>
<dbReference type="WBParaSite" id="SBAD_0000677501-mRNA-1">
    <property type="protein sequence ID" value="SBAD_0000677501-mRNA-1"/>
    <property type="gene ID" value="SBAD_0000677501"/>
</dbReference>
<proteinExistence type="predicted"/>
<evidence type="ECO:0000313" key="4">
    <source>
        <dbReference type="WBParaSite" id="SBAD_0000677501-mRNA-1"/>
    </source>
</evidence>
<feature type="domain" description="Thioredoxin" evidence="1">
    <location>
        <begin position="1"/>
        <end position="106"/>
    </location>
</feature>
<accession>A0A183ISC4</accession>
<dbReference type="PROSITE" id="PS51352">
    <property type="entry name" value="THIOREDOXIN_2"/>
    <property type="match status" value="1"/>
</dbReference>
<dbReference type="Gene3D" id="3.40.30.10">
    <property type="entry name" value="Glutaredoxin"/>
    <property type="match status" value="1"/>
</dbReference>
<reference evidence="4" key="1">
    <citation type="submission" date="2016-06" db="UniProtKB">
        <authorList>
            <consortium name="WormBaseParasite"/>
        </authorList>
    </citation>
    <scope>IDENTIFICATION</scope>
</reference>
<dbReference type="AlphaFoldDB" id="A0A183ISC4"/>
<dbReference type="InterPro" id="IPR013766">
    <property type="entry name" value="Thioredoxin_domain"/>
</dbReference>
<evidence type="ECO:0000313" key="2">
    <source>
        <dbReference type="EMBL" id="VDP10218.1"/>
    </source>
</evidence>
<protein>
    <submittedName>
        <fullName evidence="4">Thioredoxin domain-containing protein</fullName>
    </submittedName>
</protein>
<evidence type="ECO:0000313" key="3">
    <source>
        <dbReference type="Proteomes" id="UP000270296"/>
    </source>
</evidence>
<keyword evidence="3" id="KW-1185">Reference proteome</keyword>
<dbReference type="InterPro" id="IPR052448">
    <property type="entry name" value="DnaJ_C16_autophagy_reg"/>
</dbReference>
<dbReference type="Proteomes" id="UP000270296">
    <property type="component" value="Unassembled WGS sequence"/>
</dbReference>
<dbReference type="PANTHER" id="PTHR44303:SF2">
    <property type="entry name" value="DNAJ HOMOLOG SUBFAMILY C MEMBER 16"/>
    <property type="match status" value="1"/>
</dbReference>
<gene>
    <name evidence="2" type="ORF">SBAD_LOCUS6521</name>
</gene>
<sequence length="688" mass="78624">MFDLFRIYEQTVLPGSYVRPYLIFVYAEWCIACRQAEPAWVRIVNDFQPIGFGIATVNSMIEGTLAERLRARRLPMLVSVVDGRVFRSDGSLGIKDVLRFVRTVFPSGIMILIEDLNEFHKVHADAVRRNKVLVVIFSDQEKPRMRYLVSALNYRPYCQFAFVNTQLAYGGLVEEFQPADRATTDTLMIFNEVMTVPAFRVELSASEFESSSFADAIQARKLLLLPRLSSQNHFDSVCPPNAMTGIATRRWCAILVVSLKSDDDLYISQYRLHSTQLSYGGSSGLPAVRPCYVYQDVQTSFVDVLFCNGTSETDAPASNDGQFDPHQGRGDMFRTIVLLLRLNKDTAKYLTLRNVWNGTDAGAVNRSLALVRFYLQQLNGDDSQMTMLSEAHLPTLVDENAPTLYRKLAARFMRGLESFSYQLTKEEVLPIVSVLGTLGAICLMGYLMNYVSNVNDNPLSTPPKSKSFKKAEELSRLIRELRAETYFGMVRLLKPGCRTIVLLCDKESKDVLLPQFGQIIWPWRSAMNVMFIVLYRFVIMMPVHFRNKTLMFGYVMLEKNLSWFRNLLELTLPDPNLVNINARNVTGTVLSLNGFRQYFCVYHPKYASSMAGYGKRKSKSDHLYSVGFNSDYGDSTDDERREKQLLRDIQKKKVLRTDELLDGLSNWLDRLFEGSVKRFYIAQWPSIR</sequence>
<dbReference type="EMBL" id="UZAM01009824">
    <property type="protein sequence ID" value="VDP10218.1"/>
    <property type="molecule type" value="Genomic_DNA"/>
</dbReference>
<reference evidence="2 3" key="2">
    <citation type="submission" date="2018-11" db="EMBL/GenBank/DDBJ databases">
        <authorList>
            <consortium name="Pathogen Informatics"/>
        </authorList>
    </citation>
    <scope>NUCLEOTIDE SEQUENCE [LARGE SCALE GENOMIC DNA]</scope>
</reference>
<dbReference type="PANTHER" id="PTHR44303">
    <property type="entry name" value="DNAJ HOMOLOG SUBFAMILY C MEMBER 16"/>
    <property type="match status" value="1"/>
</dbReference>
<organism evidence="4">
    <name type="scientific">Soboliphyme baturini</name>
    <dbReference type="NCBI Taxonomy" id="241478"/>
    <lineage>
        <taxon>Eukaryota</taxon>
        <taxon>Metazoa</taxon>
        <taxon>Ecdysozoa</taxon>
        <taxon>Nematoda</taxon>
        <taxon>Enoplea</taxon>
        <taxon>Dorylaimia</taxon>
        <taxon>Dioctophymatida</taxon>
        <taxon>Dioctophymatoidea</taxon>
        <taxon>Soboliphymatidae</taxon>
        <taxon>Soboliphyme</taxon>
    </lineage>
</organism>
<name>A0A183ISC4_9BILA</name>